<dbReference type="InterPro" id="IPR006108">
    <property type="entry name" value="3HC_DH_C"/>
</dbReference>
<dbReference type="PANTHER" id="PTHR48075:SF7">
    <property type="entry name" value="3-HYDROXYACYL-COA DEHYDROGENASE-RELATED"/>
    <property type="match status" value="1"/>
</dbReference>
<dbReference type="Gene3D" id="1.10.1040.50">
    <property type="match status" value="1"/>
</dbReference>
<keyword evidence="5" id="KW-0520">NAD</keyword>
<dbReference type="Pfam" id="PF00725">
    <property type="entry name" value="3HCDH"/>
    <property type="match status" value="1"/>
</dbReference>
<sequence length="775" mass="82846">MPIKQACVIGAGVMGAGIAAQIANAGVPVLLLDIVPKDGTDRSAIAKGAIEKLLKADPAPLMSKAAAKLITPGNIEDDLDQLGDVDWVVEAIIERIDLKQGLYHKLEGKRKKGSVLSSNTSTIPLAKLVEGMPETVQADFCITHFFNPPRYMRLLEIVGGVKTRPEVLKDISDFGDRMLGKTIVRAKDTPGFVGNRIGVFWMQAAVTAALDLGLTVEEADAIMGRPIGAPKTGLFGLLDLVGLDLMPHVDKSMASLLAPDDAYMKLRRPWPLLEKMIADGYTGRKGKGGFYRLNTAGGGKVKESINLITGDYSPSDRARLDSADAAKGGLRTLVEHKDKGGQYAWKVLSALLSYAASLVPEIADDVVAVDQGMKTGYNWKRGPFEMIDQMGAAWFAEKLAAEKLPVPPFLATAAKAGSFYRVEDGATQHLKPDGSYTKLVRPDGVLLLSDIKLSSKPIIKNGSASLWDIGDGVACLEFHSKMNALDPDSLALVKQSVDHVGKKMKALVIHNEAENFSVGANIGLALFAANIAMWPMIDDMIGTGQSAYKAVKFAPFPVVGAPSGMALGGGCEVLLHCAAIQAHAETYMGLVEVGVGLIPGWGGCKEMLLRYQPGPRDPRGPMPPVAQAFEAISLAKVAKSAAEAKELRFLRKDDAITMNRDRLLFDAKQKALALLAAGYQPPTPQELRLPGPTGRTALQLAVEGFAQQGKAMPHDVTVSDALAEVLSGGKTDITDIVTEDQISKLEKKAFMTLLHTGPTLARMEHMLTTGKPLRN</sequence>
<comment type="pathway">
    <text evidence="1">Lipid metabolism; fatty acid beta-oxidation.</text>
</comment>
<keyword evidence="3" id="KW-0442">Lipid degradation</keyword>
<evidence type="ECO:0000259" key="9">
    <source>
        <dbReference type="Pfam" id="PF02737"/>
    </source>
</evidence>
<dbReference type="InterPro" id="IPR006176">
    <property type="entry name" value="3-OHacyl-CoA_DH_NAD-bd"/>
</dbReference>
<evidence type="ECO:0000256" key="4">
    <source>
        <dbReference type="ARBA" id="ARBA00023002"/>
    </source>
</evidence>
<dbReference type="InterPro" id="IPR029045">
    <property type="entry name" value="ClpP/crotonase-like_dom_sf"/>
</dbReference>
<dbReference type="Proteomes" id="UP001271769">
    <property type="component" value="Unassembled WGS sequence"/>
</dbReference>
<evidence type="ECO:0000256" key="1">
    <source>
        <dbReference type="ARBA" id="ARBA00005005"/>
    </source>
</evidence>
<evidence type="ECO:0000256" key="6">
    <source>
        <dbReference type="ARBA" id="ARBA00023098"/>
    </source>
</evidence>
<keyword evidence="11" id="KW-1185">Reference proteome</keyword>
<dbReference type="SUPFAM" id="SSF48179">
    <property type="entry name" value="6-phosphogluconate dehydrogenase C-terminal domain-like"/>
    <property type="match status" value="2"/>
</dbReference>
<keyword evidence="6" id="KW-0443">Lipid metabolism</keyword>
<dbReference type="EMBL" id="JAXCLX010000001">
    <property type="protein sequence ID" value="MDY0872454.1"/>
    <property type="molecule type" value="Genomic_DNA"/>
</dbReference>
<dbReference type="Gene3D" id="3.90.226.10">
    <property type="entry name" value="2-enoyl-CoA Hydratase, Chain A, domain 1"/>
    <property type="match status" value="1"/>
</dbReference>
<dbReference type="SUPFAM" id="SSF52096">
    <property type="entry name" value="ClpP/crotonase"/>
    <property type="match status" value="1"/>
</dbReference>
<dbReference type="InterPro" id="IPR001753">
    <property type="entry name" value="Enoyl-CoA_hydra/iso"/>
</dbReference>
<evidence type="ECO:0000256" key="2">
    <source>
        <dbReference type="ARBA" id="ARBA00022832"/>
    </source>
</evidence>
<dbReference type="Gene3D" id="3.40.50.720">
    <property type="entry name" value="NAD(P)-binding Rossmann-like Domain"/>
    <property type="match status" value="1"/>
</dbReference>
<evidence type="ECO:0000256" key="5">
    <source>
        <dbReference type="ARBA" id="ARBA00023027"/>
    </source>
</evidence>
<gene>
    <name evidence="10" type="ORF">SMD31_10990</name>
</gene>
<dbReference type="CDD" id="cd06558">
    <property type="entry name" value="crotonase-like"/>
    <property type="match status" value="1"/>
</dbReference>
<dbReference type="PANTHER" id="PTHR48075">
    <property type="entry name" value="3-HYDROXYACYL-COA DEHYDROGENASE FAMILY PROTEIN"/>
    <property type="match status" value="1"/>
</dbReference>
<evidence type="ECO:0000313" key="10">
    <source>
        <dbReference type="EMBL" id="MDY0872454.1"/>
    </source>
</evidence>
<evidence type="ECO:0000259" key="8">
    <source>
        <dbReference type="Pfam" id="PF00725"/>
    </source>
</evidence>
<dbReference type="SUPFAM" id="SSF51735">
    <property type="entry name" value="NAD(P)-binding Rossmann-fold domains"/>
    <property type="match status" value="1"/>
</dbReference>
<comment type="caution">
    <text evidence="10">The sequence shown here is derived from an EMBL/GenBank/DDBJ whole genome shotgun (WGS) entry which is preliminary data.</text>
</comment>
<reference evidence="10 11" key="1">
    <citation type="journal article" date="2013" name="Antonie Van Leeuwenhoek">
        <title>Dongia rigui sp. nov., isolated from freshwater of a large wetland in Korea.</title>
        <authorList>
            <person name="Baik K.S."/>
            <person name="Hwang Y.M."/>
            <person name="Choi J.S."/>
            <person name="Kwon J."/>
            <person name="Seong C.N."/>
        </authorList>
    </citation>
    <scope>NUCLEOTIDE SEQUENCE [LARGE SCALE GENOMIC DNA]</scope>
    <source>
        <strain evidence="10 11">04SU4-P</strain>
    </source>
</reference>
<feature type="domain" description="3-hydroxyacyl-CoA dehydrogenase NAD binding" evidence="9">
    <location>
        <begin position="6"/>
        <end position="189"/>
    </location>
</feature>
<dbReference type="Pfam" id="PF00378">
    <property type="entry name" value="ECH_1"/>
    <property type="match status" value="1"/>
</dbReference>
<keyword evidence="4" id="KW-0560">Oxidoreductase</keyword>
<evidence type="ECO:0000256" key="7">
    <source>
        <dbReference type="ARBA" id="ARBA00049556"/>
    </source>
</evidence>
<evidence type="ECO:0000313" key="11">
    <source>
        <dbReference type="Proteomes" id="UP001271769"/>
    </source>
</evidence>
<dbReference type="InterPro" id="IPR008927">
    <property type="entry name" value="6-PGluconate_DH-like_C_sf"/>
</dbReference>
<organism evidence="10 11">
    <name type="scientific">Dongia rigui</name>
    <dbReference type="NCBI Taxonomy" id="940149"/>
    <lineage>
        <taxon>Bacteria</taxon>
        <taxon>Pseudomonadati</taxon>
        <taxon>Pseudomonadota</taxon>
        <taxon>Alphaproteobacteria</taxon>
        <taxon>Rhodospirillales</taxon>
        <taxon>Dongiaceae</taxon>
        <taxon>Dongia</taxon>
    </lineage>
</organism>
<feature type="domain" description="3-hydroxyacyl-CoA dehydrogenase C-terminal" evidence="8">
    <location>
        <begin position="191"/>
        <end position="292"/>
    </location>
</feature>
<dbReference type="InterPro" id="IPR036291">
    <property type="entry name" value="NAD(P)-bd_dom_sf"/>
</dbReference>
<comment type="catalytic activity">
    <reaction evidence="7">
        <text>a (3S)-3-hydroxyacyl-CoA + NAD(+) = a 3-oxoacyl-CoA + NADH + H(+)</text>
        <dbReference type="Rhea" id="RHEA:22432"/>
        <dbReference type="ChEBI" id="CHEBI:15378"/>
        <dbReference type="ChEBI" id="CHEBI:57318"/>
        <dbReference type="ChEBI" id="CHEBI:57540"/>
        <dbReference type="ChEBI" id="CHEBI:57945"/>
        <dbReference type="ChEBI" id="CHEBI:90726"/>
        <dbReference type="EC" id="1.1.1.35"/>
    </reaction>
</comment>
<name>A0ABU5DYU9_9PROT</name>
<keyword evidence="2" id="KW-0276">Fatty acid metabolism</keyword>
<dbReference type="RefSeq" id="WP_320500883.1">
    <property type="nucleotide sequence ID" value="NZ_JAXCLX010000001.1"/>
</dbReference>
<proteinExistence type="predicted"/>
<evidence type="ECO:0000256" key="3">
    <source>
        <dbReference type="ARBA" id="ARBA00022963"/>
    </source>
</evidence>
<dbReference type="Pfam" id="PF02737">
    <property type="entry name" value="3HCDH_N"/>
    <property type="match status" value="1"/>
</dbReference>
<accession>A0ABU5DYU9</accession>
<protein>
    <submittedName>
        <fullName evidence="10">3-hydroxyacyl-CoA dehydrogenase/enoyl-CoA hydratase family protein</fullName>
    </submittedName>
</protein>